<sequence>MKILFEQLGHKLRLVGFLVEGLKTGDHLERSGWGCPVCTSNIKKKQTLNGVQLFLQTDVILYLQAAARWHSVLSITVLYSSLLMFLLIPQVFPAILQTCWY</sequence>
<organism evidence="2 3">
    <name type="scientific">Araneus ventricosus</name>
    <name type="common">Orbweaver spider</name>
    <name type="synonym">Epeira ventricosa</name>
    <dbReference type="NCBI Taxonomy" id="182803"/>
    <lineage>
        <taxon>Eukaryota</taxon>
        <taxon>Metazoa</taxon>
        <taxon>Ecdysozoa</taxon>
        <taxon>Arthropoda</taxon>
        <taxon>Chelicerata</taxon>
        <taxon>Arachnida</taxon>
        <taxon>Araneae</taxon>
        <taxon>Araneomorphae</taxon>
        <taxon>Entelegynae</taxon>
        <taxon>Araneoidea</taxon>
        <taxon>Araneidae</taxon>
        <taxon>Araneus</taxon>
    </lineage>
</organism>
<protein>
    <submittedName>
        <fullName evidence="2">Uncharacterized protein</fullName>
    </submittedName>
</protein>
<keyword evidence="1" id="KW-0472">Membrane</keyword>
<dbReference type="AlphaFoldDB" id="A0A4Y2BX00"/>
<reference evidence="2 3" key="1">
    <citation type="journal article" date="2019" name="Sci. Rep.">
        <title>Orb-weaving spider Araneus ventricosus genome elucidates the spidroin gene catalogue.</title>
        <authorList>
            <person name="Kono N."/>
            <person name="Nakamura H."/>
            <person name="Ohtoshi R."/>
            <person name="Moran D.A.P."/>
            <person name="Shinohara A."/>
            <person name="Yoshida Y."/>
            <person name="Fujiwara M."/>
            <person name="Mori M."/>
            <person name="Tomita M."/>
            <person name="Arakawa K."/>
        </authorList>
    </citation>
    <scope>NUCLEOTIDE SEQUENCE [LARGE SCALE GENOMIC DNA]</scope>
</reference>
<keyword evidence="1" id="KW-1133">Transmembrane helix</keyword>
<feature type="transmembrane region" description="Helical" evidence="1">
    <location>
        <begin position="72"/>
        <end position="92"/>
    </location>
</feature>
<accession>A0A4Y2BX00</accession>
<keyword evidence="3" id="KW-1185">Reference proteome</keyword>
<comment type="caution">
    <text evidence="2">The sequence shown here is derived from an EMBL/GenBank/DDBJ whole genome shotgun (WGS) entry which is preliminary data.</text>
</comment>
<gene>
    <name evidence="2" type="ORF">AVEN_111842_1</name>
</gene>
<dbReference type="Proteomes" id="UP000499080">
    <property type="component" value="Unassembled WGS sequence"/>
</dbReference>
<name>A0A4Y2BX00_ARAVE</name>
<evidence type="ECO:0000313" key="3">
    <source>
        <dbReference type="Proteomes" id="UP000499080"/>
    </source>
</evidence>
<keyword evidence="1" id="KW-0812">Transmembrane</keyword>
<evidence type="ECO:0000313" key="2">
    <source>
        <dbReference type="EMBL" id="GBL96702.1"/>
    </source>
</evidence>
<proteinExistence type="predicted"/>
<evidence type="ECO:0000256" key="1">
    <source>
        <dbReference type="SAM" id="Phobius"/>
    </source>
</evidence>
<dbReference type="EMBL" id="BGPR01000123">
    <property type="protein sequence ID" value="GBL96702.1"/>
    <property type="molecule type" value="Genomic_DNA"/>
</dbReference>